<dbReference type="GO" id="GO:0005634">
    <property type="term" value="C:nucleus"/>
    <property type="evidence" value="ECO:0007669"/>
    <property type="project" value="UniProtKB-SubCell"/>
</dbReference>
<protein>
    <submittedName>
        <fullName evidence="6">Uncharacterized protein</fullName>
    </submittedName>
</protein>
<feature type="compositionally biased region" description="Basic residues" evidence="5">
    <location>
        <begin position="501"/>
        <end position="510"/>
    </location>
</feature>
<feature type="compositionally biased region" description="Basic and acidic residues" evidence="5">
    <location>
        <begin position="369"/>
        <end position="381"/>
    </location>
</feature>
<dbReference type="OrthoDB" id="2019504at2759"/>
<feature type="compositionally biased region" description="Acidic residues" evidence="5">
    <location>
        <begin position="235"/>
        <end position="252"/>
    </location>
</feature>
<evidence type="ECO:0000256" key="4">
    <source>
        <dbReference type="ARBA" id="ARBA00023242"/>
    </source>
</evidence>
<evidence type="ECO:0000256" key="3">
    <source>
        <dbReference type="ARBA" id="ARBA00022552"/>
    </source>
</evidence>
<dbReference type="AlphaFoldDB" id="A0A8T2LR95"/>
<comment type="similarity">
    <text evidence="2">Belongs to the RRP1 family.</text>
</comment>
<dbReference type="Pfam" id="PF05997">
    <property type="entry name" value="Nop52"/>
    <property type="match status" value="1"/>
</dbReference>
<feature type="compositionally biased region" description="Basic residues" evidence="5">
    <location>
        <begin position="702"/>
        <end position="713"/>
    </location>
</feature>
<keyword evidence="4" id="KW-0539">Nucleus</keyword>
<accession>A0A8T2LR95</accession>
<feature type="compositionally biased region" description="Low complexity" evidence="5">
    <location>
        <begin position="806"/>
        <end position="817"/>
    </location>
</feature>
<evidence type="ECO:0000256" key="2">
    <source>
        <dbReference type="ARBA" id="ARBA00006374"/>
    </source>
</evidence>
<reference evidence="6 7" key="1">
    <citation type="submission" date="2021-07" db="EMBL/GenBank/DDBJ databases">
        <authorList>
            <person name="Imarazene B."/>
            <person name="Zahm M."/>
            <person name="Klopp C."/>
            <person name="Cabau C."/>
            <person name="Beille S."/>
            <person name="Jouanno E."/>
            <person name="Castinel A."/>
            <person name="Lluch J."/>
            <person name="Gil L."/>
            <person name="Kuchtly C."/>
            <person name="Lopez Roques C."/>
            <person name="Donnadieu C."/>
            <person name="Parrinello H."/>
            <person name="Journot L."/>
            <person name="Du K."/>
            <person name="Schartl M."/>
            <person name="Retaux S."/>
            <person name="Guiguen Y."/>
        </authorList>
    </citation>
    <scope>NUCLEOTIDE SEQUENCE [LARGE SCALE GENOMIC DNA]</scope>
    <source>
        <strain evidence="6">Pach_M1</strain>
        <tissue evidence="6">Testis</tissue>
    </source>
</reference>
<proteinExistence type="inferred from homology"/>
<feature type="compositionally biased region" description="Basic and acidic residues" evidence="5">
    <location>
        <begin position="455"/>
        <end position="467"/>
    </location>
</feature>
<dbReference type="InterPro" id="IPR010301">
    <property type="entry name" value="RRP1"/>
</dbReference>
<dbReference type="PANTHER" id="PTHR13026">
    <property type="entry name" value="NNP-1 PROTEIN NOVEL NUCLEAR PROTEIN 1 NOP52"/>
    <property type="match status" value="1"/>
</dbReference>
<sequence length="921" mass="103076">MVSVPQQPEVAVAQRLASNERPVRTRALKTLKKYINLRSQTGGFCRDDLLKIWKGLFYSLWMQDKPDLQEELSDRVSLLIHSFHTFNNQLLYFETFLQTMKREWNGIDRLRMDKFFQLVRFVFRQVFEVLKRSEWESSLVDQFLAVFTAELLQSAVRVPDGLMLHILELYMTELARVGSAELKAEQNLTFIQPFCKTISETKDRSVLSSVCKHIFSTILDHASYAVEELMKELSDGGEDSGAAEEESEEEEETGRRSLKKVKDRFNGVSGVENDDEDSYYELMDLDNEDLEEDDSDDDVGPVLQFDYGALADCLFELGSRPLTPNFNRNKIYKLVKTFRDLSEGIFPQDDDADAAVKPKGSKKKKKKGKESAVQRDDDKSPAKKRKACEVEQALIEPDQDEEPPSVSIKKKKKKKKNEGSETEQSAETPQDGQETEEKSERLAVVVDSETQSQTQDHKGLHSEQERSVRKKGKGKIRKCLDAELLEEEDSGSLQTSAPPSVRKKSGKKSKKIQEEGLSPDCSNQTLTDVQQENDLSVSSPVMMKKKKQKQKGATNDEVVIISETGPDVEILEIQDSNVPSFSETTTFTKKRREGAVSKKKKIKAKDDVEIITIPEDSSDTASATITTDAADATKLQSDAVSPTPKKRKNKKQKAKELAAQISEPAEEAVEEPEVAADYKPTGKGHTRTAEEEEAAVPVQTPTRKKKSQKKHKQQLLELTEDVKEEVQLPDLSEEPVQKKSRKQKQKTEAAAEATEAAVESTTLRKTKKKRKIQADEAETSQINGKAGTEDLEISTSVKSKKKLKKASSQSDFASFQSQTAVPTPLFCRAKPKGKSRTGASIQKTFLKADSKKVTFGLKNNKTTEFRTTDQSLLVSPVGSSRVAFDPEKKPASGVLKSPSASPFTSLKKATPKKRPTAADFF</sequence>
<keyword evidence="3" id="KW-0698">rRNA processing</keyword>
<organism evidence="6 7">
    <name type="scientific">Astyanax mexicanus</name>
    <name type="common">Blind cave fish</name>
    <name type="synonym">Astyanax fasciatus mexicanus</name>
    <dbReference type="NCBI Taxonomy" id="7994"/>
    <lineage>
        <taxon>Eukaryota</taxon>
        <taxon>Metazoa</taxon>
        <taxon>Chordata</taxon>
        <taxon>Craniata</taxon>
        <taxon>Vertebrata</taxon>
        <taxon>Euteleostomi</taxon>
        <taxon>Actinopterygii</taxon>
        <taxon>Neopterygii</taxon>
        <taxon>Teleostei</taxon>
        <taxon>Ostariophysi</taxon>
        <taxon>Characiformes</taxon>
        <taxon>Characoidei</taxon>
        <taxon>Acestrorhamphidae</taxon>
        <taxon>Acestrorhamphinae</taxon>
        <taxon>Astyanax</taxon>
    </lineage>
</organism>
<dbReference type="Proteomes" id="UP000752171">
    <property type="component" value="Unassembled WGS sequence"/>
</dbReference>
<name>A0A8T2LR95_ASTMX</name>
<feature type="compositionally biased region" description="Polar residues" evidence="5">
    <location>
        <begin position="422"/>
        <end position="432"/>
    </location>
</feature>
<feature type="region of interest" description="Disordered" evidence="5">
    <location>
        <begin position="581"/>
        <end position="817"/>
    </location>
</feature>
<evidence type="ECO:0000313" key="6">
    <source>
        <dbReference type="EMBL" id="KAG9271321.1"/>
    </source>
</evidence>
<comment type="caution">
    <text evidence="6">The sequence shown here is derived from an EMBL/GenBank/DDBJ whole genome shotgun (WGS) entry which is preliminary data.</text>
</comment>
<dbReference type="EMBL" id="JAICCE010000011">
    <property type="protein sequence ID" value="KAG9271321.1"/>
    <property type="molecule type" value="Genomic_DNA"/>
</dbReference>
<gene>
    <name evidence="6" type="ORF">AMEX_G14229</name>
</gene>
<evidence type="ECO:0000256" key="5">
    <source>
        <dbReference type="SAM" id="MobiDB-lite"/>
    </source>
</evidence>
<dbReference type="GO" id="GO:0006364">
    <property type="term" value="P:rRNA processing"/>
    <property type="evidence" value="ECO:0007669"/>
    <property type="project" value="UniProtKB-KW"/>
</dbReference>
<feature type="compositionally biased region" description="Low complexity" evidence="5">
    <location>
        <begin position="619"/>
        <end position="633"/>
    </location>
</feature>
<feature type="compositionally biased region" description="Basic residues" evidence="5">
    <location>
        <begin position="359"/>
        <end position="368"/>
    </location>
</feature>
<dbReference type="GO" id="GO:0030688">
    <property type="term" value="C:preribosome, small subunit precursor"/>
    <property type="evidence" value="ECO:0007669"/>
    <property type="project" value="InterPro"/>
</dbReference>
<feature type="region of interest" description="Disordered" evidence="5">
    <location>
        <begin position="233"/>
        <end position="258"/>
    </location>
</feature>
<feature type="region of interest" description="Disordered" evidence="5">
    <location>
        <begin position="882"/>
        <end position="921"/>
    </location>
</feature>
<dbReference type="PANTHER" id="PTHR13026:SF0">
    <property type="entry name" value="RIBOSOMAL RNA PROCESSING 1B"/>
    <property type="match status" value="1"/>
</dbReference>
<feature type="compositionally biased region" description="Basic residues" evidence="5">
    <location>
        <begin position="468"/>
        <end position="477"/>
    </location>
</feature>
<dbReference type="SUPFAM" id="SSF48371">
    <property type="entry name" value="ARM repeat"/>
    <property type="match status" value="1"/>
</dbReference>
<feature type="compositionally biased region" description="Acidic residues" evidence="5">
    <location>
        <begin position="664"/>
        <end position="674"/>
    </location>
</feature>
<feature type="compositionally biased region" description="Polar residues" evidence="5">
    <location>
        <begin position="520"/>
        <end position="539"/>
    </location>
</feature>
<dbReference type="InterPro" id="IPR016024">
    <property type="entry name" value="ARM-type_fold"/>
</dbReference>
<comment type="subcellular location">
    <subcellularLocation>
        <location evidence="1">Nucleus</location>
    </subcellularLocation>
</comment>
<evidence type="ECO:0000256" key="1">
    <source>
        <dbReference type="ARBA" id="ARBA00004123"/>
    </source>
</evidence>
<evidence type="ECO:0000313" key="7">
    <source>
        <dbReference type="Proteomes" id="UP000752171"/>
    </source>
</evidence>
<feature type="compositionally biased region" description="Basic residues" evidence="5">
    <location>
        <begin position="588"/>
        <end position="603"/>
    </location>
</feature>
<feature type="compositionally biased region" description="Low complexity" evidence="5">
    <location>
        <begin position="748"/>
        <end position="763"/>
    </location>
</feature>
<feature type="region of interest" description="Disordered" evidence="5">
    <location>
        <begin position="345"/>
        <end position="557"/>
    </location>
</feature>
<feature type="compositionally biased region" description="Basic residues" evidence="5">
    <location>
        <begin position="644"/>
        <end position="653"/>
    </location>
</feature>